<sequence>MGWWPFSSESSTTSPTTQWQQPSELLPPTTTSSSLSQTSQTSEPPRSTTPAPPLTRDQQADAELNAFLASFESSSSQPSTTSASPTTSPSSFDPTPPETTTTQPSSPSPYLPNGKLDISPAALRPRTMNCRTLFDSAFYCASLGGKFNDIYRFGTLQPCSEHWDAFWFCMRTKSYNERERGDMIAKYYEEREEREKNRRSQGRTSEDVWEMRREPVEKAFWKVP</sequence>
<dbReference type="Proteomes" id="UP000308133">
    <property type="component" value="Unassembled WGS sequence"/>
</dbReference>
<feature type="region of interest" description="Disordered" evidence="1">
    <location>
        <begin position="1"/>
        <end position="118"/>
    </location>
</feature>
<name>A0A4U7AN86_9PEZI</name>
<feature type="compositionally biased region" description="Low complexity" evidence="1">
    <location>
        <begin position="1"/>
        <end position="45"/>
    </location>
</feature>
<dbReference type="PANTHER" id="PTHR28052:SF1">
    <property type="entry name" value="UPF0545 PROTEIN C22ORF39"/>
    <property type="match status" value="1"/>
</dbReference>
<dbReference type="PANTHER" id="PTHR28052">
    <property type="entry name" value="UPF0545 PROTEIN C22ORF39"/>
    <property type="match status" value="1"/>
</dbReference>
<protein>
    <recommendedName>
        <fullName evidence="4">Early meiotic induction protein 1</fullName>
    </recommendedName>
</protein>
<dbReference type="InterPro" id="IPR021475">
    <property type="entry name" value="Pants/Emi1-like"/>
</dbReference>
<evidence type="ECO:0000313" key="3">
    <source>
        <dbReference type="Proteomes" id="UP000308133"/>
    </source>
</evidence>
<comment type="caution">
    <text evidence="2">The sequence shown here is derived from an EMBL/GenBank/DDBJ whole genome shotgun (WGS) entry which is preliminary data.</text>
</comment>
<evidence type="ECO:0008006" key="4">
    <source>
        <dbReference type="Google" id="ProtNLM"/>
    </source>
</evidence>
<feature type="compositionally biased region" description="Low complexity" evidence="1">
    <location>
        <begin position="69"/>
        <end position="105"/>
    </location>
</feature>
<evidence type="ECO:0000256" key="1">
    <source>
        <dbReference type="SAM" id="MobiDB-lite"/>
    </source>
</evidence>
<organism evidence="2 3">
    <name type="scientific">Elsinoe australis</name>
    <dbReference type="NCBI Taxonomy" id="40998"/>
    <lineage>
        <taxon>Eukaryota</taxon>
        <taxon>Fungi</taxon>
        <taxon>Dikarya</taxon>
        <taxon>Ascomycota</taxon>
        <taxon>Pezizomycotina</taxon>
        <taxon>Dothideomycetes</taxon>
        <taxon>Dothideomycetidae</taxon>
        <taxon>Myriangiales</taxon>
        <taxon>Elsinoaceae</taxon>
        <taxon>Elsinoe</taxon>
    </lineage>
</organism>
<gene>
    <name evidence="2" type="ORF">C1H76_8412</name>
</gene>
<dbReference type="EMBL" id="PTQR01000114">
    <property type="protein sequence ID" value="TKX19563.1"/>
    <property type="molecule type" value="Genomic_DNA"/>
</dbReference>
<evidence type="ECO:0000313" key="2">
    <source>
        <dbReference type="EMBL" id="TKX19563.1"/>
    </source>
</evidence>
<dbReference type="Pfam" id="PF11326">
    <property type="entry name" value="PANTS-like"/>
    <property type="match status" value="1"/>
</dbReference>
<reference evidence="2 3" key="1">
    <citation type="submission" date="2018-02" db="EMBL/GenBank/DDBJ databases">
        <title>Draft genome sequences of Elsinoe sp., causing black scab on jojoba.</title>
        <authorList>
            <person name="Stodart B."/>
            <person name="Jeffress S."/>
            <person name="Ash G."/>
            <person name="Arun Chinnappa K."/>
        </authorList>
    </citation>
    <scope>NUCLEOTIDE SEQUENCE [LARGE SCALE GENOMIC DNA]</scope>
    <source>
        <strain evidence="2 3">Hillstone_2</strain>
    </source>
</reference>
<proteinExistence type="predicted"/>
<dbReference type="AlphaFoldDB" id="A0A4U7AN86"/>
<accession>A0A4U7AN86</accession>